<dbReference type="AlphaFoldDB" id="B4D1H6"/>
<dbReference type="RefSeq" id="WP_006980089.1">
    <property type="nucleotide sequence ID" value="NZ_ABVL01000007.1"/>
</dbReference>
<evidence type="ECO:0008006" key="4">
    <source>
        <dbReference type="Google" id="ProtNLM"/>
    </source>
</evidence>
<dbReference type="InParanoid" id="B4D1H6"/>
<protein>
    <recommendedName>
        <fullName evidence="4">PEP-CTERM sorting domain-containing protein</fullName>
    </recommendedName>
</protein>
<proteinExistence type="predicted"/>
<name>B4D1H6_9BACT</name>
<accession>B4D1H6</accession>
<dbReference type="EMBL" id="ABVL01000007">
    <property type="protein sequence ID" value="EDY19588.1"/>
    <property type="molecule type" value="Genomic_DNA"/>
</dbReference>
<keyword evidence="1" id="KW-0472">Membrane</keyword>
<gene>
    <name evidence="2" type="ORF">CfE428DRAFT_2764</name>
</gene>
<evidence type="ECO:0000256" key="1">
    <source>
        <dbReference type="SAM" id="Phobius"/>
    </source>
</evidence>
<evidence type="ECO:0000313" key="3">
    <source>
        <dbReference type="Proteomes" id="UP000005824"/>
    </source>
</evidence>
<keyword evidence="3" id="KW-1185">Reference proteome</keyword>
<reference evidence="2 3" key="1">
    <citation type="journal article" date="2011" name="J. Bacteriol.">
        <title>Genome sequence of Chthoniobacter flavus Ellin428, an aerobic heterotrophic soil bacterium.</title>
        <authorList>
            <person name="Kant R."/>
            <person name="van Passel M.W."/>
            <person name="Palva A."/>
            <person name="Lucas S."/>
            <person name="Lapidus A."/>
            <person name="Glavina Del Rio T."/>
            <person name="Dalin E."/>
            <person name="Tice H."/>
            <person name="Bruce D."/>
            <person name="Goodwin L."/>
            <person name="Pitluck S."/>
            <person name="Larimer F.W."/>
            <person name="Land M.L."/>
            <person name="Hauser L."/>
            <person name="Sangwan P."/>
            <person name="de Vos W.M."/>
            <person name="Janssen P.H."/>
            <person name="Smidt H."/>
        </authorList>
    </citation>
    <scope>NUCLEOTIDE SEQUENCE [LARGE SCALE GENOMIC DNA]</scope>
    <source>
        <strain evidence="2 3">Ellin428</strain>
    </source>
</reference>
<dbReference type="eggNOG" id="ENOG50333ME">
    <property type="taxonomic scope" value="Bacteria"/>
</dbReference>
<sequence length="275" mass="28798">MLLAQSVSANLVQDGTFTSVTYSGGPALTAPYFGQIGPDTGTNPPATGATLTVANWTTNGYNFVFSASNVDSGTQASGANAGQPNEAPGQFNVGNYGNTYMWGSHNGGATTWVAPPSGGNFIAADGAYEQAPIQQTITGLTVGKTYALKFWYGAAQQQGTFTQATTDQWTVSLMGTKTSTFGNFTTPTINLGAESFSGWTQATFYFIASNTSETLSFSAAGTPSGQPPFALLAGVDLEIVPDISNWMIFAGFGALCISLEILRRRRRRAELLPAV</sequence>
<feature type="transmembrane region" description="Helical" evidence="1">
    <location>
        <begin position="243"/>
        <end position="262"/>
    </location>
</feature>
<dbReference type="Gene3D" id="2.60.120.260">
    <property type="entry name" value="Galactose-binding domain-like"/>
    <property type="match status" value="1"/>
</dbReference>
<comment type="caution">
    <text evidence="2">The sequence shown here is derived from an EMBL/GenBank/DDBJ whole genome shotgun (WGS) entry which is preliminary data.</text>
</comment>
<dbReference type="Proteomes" id="UP000005824">
    <property type="component" value="Unassembled WGS sequence"/>
</dbReference>
<keyword evidence="1" id="KW-1133">Transmembrane helix</keyword>
<evidence type="ECO:0000313" key="2">
    <source>
        <dbReference type="EMBL" id="EDY19588.1"/>
    </source>
</evidence>
<keyword evidence="1" id="KW-0812">Transmembrane</keyword>
<organism evidence="2 3">
    <name type="scientific">Chthoniobacter flavus Ellin428</name>
    <dbReference type="NCBI Taxonomy" id="497964"/>
    <lineage>
        <taxon>Bacteria</taxon>
        <taxon>Pseudomonadati</taxon>
        <taxon>Verrucomicrobiota</taxon>
        <taxon>Spartobacteria</taxon>
        <taxon>Chthoniobacterales</taxon>
        <taxon>Chthoniobacteraceae</taxon>
        <taxon>Chthoniobacter</taxon>
    </lineage>
</organism>